<dbReference type="InterPro" id="IPR049198">
    <property type="entry name" value="DUF6865"/>
</dbReference>
<name>A0AAV6YIN3_9LAMI</name>
<accession>A0AAV6YIN3</accession>
<gene>
    <name evidence="2" type="ORF">BUALT_Bualt01G0186000</name>
</gene>
<dbReference type="AlphaFoldDB" id="A0AAV6YIN3"/>
<comment type="caution">
    <text evidence="2">The sequence shown here is derived from an EMBL/GenBank/DDBJ whole genome shotgun (WGS) entry which is preliminary data.</text>
</comment>
<evidence type="ECO:0000313" key="3">
    <source>
        <dbReference type="Proteomes" id="UP000826271"/>
    </source>
</evidence>
<feature type="region of interest" description="Disordered" evidence="1">
    <location>
        <begin position="78"/>
        <end position="99"/>
    </location>
</feature>
<reference evidence="2" key="1">
    <citation type="submission" date="2019-10" db="EMBL/GenBank/DDBJ databases">
        <authorList>
            <person name="Zhang R."/>
            <person name="Pan Y."/>
            <person name="Wang J."/>
            <person name="Ma R."/>
            <person name="Yu S."/>
        </authorList>
    </citation>
    <scope>NUCLEOTIDE SEQUENCE</scope>
    <source>
        <strain evidence="2">LA-IB0</strain>
        <tissue evidence="2">Leaf</tissue>
    </source>
</reference>
<keyword evidence="3" id="KW-1185">Reference proteome</keyword>
<sequence>MFELFKIPGLSAQLIIRQLLEAYSGIPSSKYIFKRNVCGADSLRLMDKKETCKESCDDATRESLIAISYRLPSADLTAEMSPKNRHGEKAGDPLTRDGDEKYRSELISISYSPSPDAKVLPVLPGQP</sequence>
<dbReference type="Proteomes" id="UP000826271">
    <property type="component" value="Unassembled WGS sequence"/>
</dbReference>
<dbReference type="PANTHER" id="PTHR35282:SF2">
    <property type="entry name" value="F5D14.24 PROTEIN"/>
    <property type="match status" value="1"/>
</dbReference>
<dbReference type="Pfam" id="PF21737">
    <property type="entry name" value="DUF6865"/>
    <property type="match status" value="1"/>
</dbReference>
<evidence type="ECO:0000256" key="1">
    <source>
        <dbReference type="SAM" id="MobiDB-lite"/>
    </source>
</evidence>
<proteinExistence type="predicted"/>
<dbReference type="EMBL" id="WHWC01000001">
    <property type="protein sequence ID" value="KAG8391420.1"/>
    <property type="molecule type" value="Genomic_DNA"/>
</dbReference>
<feature type="compositionally biased region" description="Basic and acidic residues" evidence="1">
    <location>
        <begin position="85"/>
        <end position="99"/>
    </location>
</feature>
<evidence type="ECO:0000313" key="2">
    <source>
        <dbReference type="EMBL" id="KAG8391420.1"/>
    </source>
</evidence>
<protein>
    <submittedName>
        <fullName evidence="2">Uncharacterized protein</fullName>
    </submittedName>
</protein>
<organism evidence="2 3">
    <name type="scientific">Buddleja alternifolia</name>
    <dbReference type="NCBI Taxonomy" id="168488"/>
    <lineage>
        <taxon>Eukaryota</taxon>
        <taxon>Viridiplantae</taxon>
        <taxon>Streptophyta</taxon>
        <taxon>Embryophyta</taxon>
        <taxon>Tracheophyta</taxon>
        <taxon>Spermatophyta</taxon>
        <taxon>Magnoliopsida</taxon>
        <taxon>eudicotyledons</taxon>
        <taxon>Gunneridae</taxon>
        <taxon>Pentapetalae</taxon>
        <taxon>asterids</taxon>
        <taxon>lamiids</taxon>
        <taxon>Lamiales</taxon>
        <taxon>Scrophulariaceae</taxon>
        <taxon>Buddlejeae</taxon>
        <taxon>Buddleja</taxon>
    </lineage>
</organism>
<dbReference type="PANTHER" id="PTHR35282">
    <property type="entry name" value="F5D14.24 PROTEIN"/>
    <property type="match status" value="1"/>
</dbReference>